<sequence>MAEKIYPAEKPKRRVLLEEKPYPAEKPKRPGVACGMDVMWPNPNDLTSFIPSLEEPLNTISPTPLRNDTKMAGDSSENGNIHAVLSFSFVAAWTAGVISYAMLGMNRCIAICYYGTKARALNQVSVAIACSASTWVIGVGAALVGTLSQPMIGIQRTMWSISFLEPKPHTRNHNTSSIWILMEISGYVKDSLSRHP</sequence>
<protein>
    <recommendedName>
        <fullName evidence="4">7TM GPCR serpentine receptor class x (Srx) domain-containing protein</fullName>
    </recommendedName>
</protein>
<evidence type="ECO:0000313" key="3">
    <source>
        <dbReference type="Proteomes" id="UP000230233"/>
    </source>
</evidence>
<dbReference type="Proteomes" id="UP000230233">
    <property type="component" value="Chromosome X"/>
</dbReference>
<evidence type="ECO:0000313" key="2">
    <source>
        <dbReference type="EMBL" id="PIC20108.1"/>
    </source>
</evidence>
<dbReference type="OrthoDB" id="5873683at2759"/>
<keyword evidence="1" id="KW-1133">Transmembrane helix</keyword>
<accession>A0A2G5SYQ5</accession>
<keyword evidence="1" id="KW-0472">Membrane</keyword>
<dbReference type="SUPFAM" id="SSF81321">
    <property type="entry name" value="Family A G protein-coupled receptor-like"/>
    <property type="match status" value="1"/>
</dbReference>
<name>A0A2G5SYQ5_9PELO</name>
<feature type="transmembrane region" description="Helical" evidence="1">
    <location>
        <begin position="81"/>
        <end position="103"/>
    </location>
</feature>
<dbReference type="EMBL" id="PDUG01000006">
    <property type="protein sequence ID" value="PIC20108.1"/>
    <property type="molecule type" value="Genomic_DNA"/>
</dbReference>
<proteinExistence type="predicted"/>
<dbReference type="AlphaFoldDB" id="A0A2G5SYQ5"/>
<organism evidence="2 3">
    <name type="scientific">Caenorhabditis nigoni</name>
    <dbReference type="NCBI Taxonomy" id="1611254"/>
    <lineage>
        <taxon>Eukaryota</taxon>
        <taxon>Metazoa</taxon>
        <taxon>Ecdysozoa</taxon>
        <taxon>Nematoda</taxon>
        <taxon>Chromadorea</taxon>
        <taxon>Rhabditida</taxon>
        <taxon>Rhabditina</taxon>
        <taxon>Rhabditomorpha</taxon>
        <taxon>Rhabditoidea</taxon>
        <taxon>Rhabditidae</taxon>
        <taxon>Peloderinae</taxon>
        <taxon>Caenorhabditis</taxon>
    </lineage>
</organism>
<keyword evidence="3" id="KW-1185">Reference proteome</keyword>
<comment type="caution">
    <text evidence="2">The sequence shown here is derived from an EMBL/GenBank/DDBJ whole genome shotgun (WGS) entry which is preliminary data.</text>
</comment>
<reference evidence="3" key="1">
    <citation type="submission" date="2017-10" db="EMBL/GenBank/DDBJ databases">
        <title>Rapid genome shrinkage in a self-fertile nematode reveals novel sperm competition proteins.</title>
        <authorList>
            <person name="Yin D."/>
            <person name="Schwarz E.M."/>
            <person name="Thomas C.G."/>
            <person name="Felde R.L."/>
            <person name="Korf I.F."/>
            <person name="Cutter A.D."/>
            <person name="Schartner C.M."/>
            <person name="Ralston E.J."/>
            <person name="Meyer B.J."/>
            <person name="Haag E.S."/>
        </authorList>
    </citation>
    <scope>NUCLEOTIDE SEQUENCE [LARGE SCALE GENOMIC DNA]</scope>
    <source>
        <strain evidence="3">JU1422</strain>
    </source>
</reference>
<evidence type="ECO:0008006" key="4">
    <source>
        <dbReference type="Google" id="ProtNLM"/>
    </source>
</evidence>
<keyword evidence="1" id="KW-0812">Transmembrane</keyword>
<gene>
    <name evidence="2" type="primary">Cnig_chr_X.g25415</name>
    <name evidence="2" type="ORF">B9Z55_025415</name>
</gene>
<evidence type="ECO:0000256" key="1">
    <source>
        <dbReference type="SAM" id="Phobius"/>
    </source>
</evidence>
<feature type="transmembrane region" description="Helical" evidence="1">
    <location>
        <begin position="124"/>
        <end position="147"/>
    </location>
</feature>